<keyword evidence="3" id="KW-1185">Reference proteome</keyword>
<organism evidence="2 3">
    <name type="scientific">Kribbella pratensis</name>
    <dbReference type="NCBI Taxonomy" id="2512112"/>
    <lineage>
        <taxon>Bacteria</taxon>
        <taxon>Bacillati</taxon>
        <taxon>Actinomycetota</taxon>
        <taxon>Actinomycetes</taxon>
        <taxon>Propionibacteriales</taxon>
        <taxon>Kribbellaceae</taxon>
        <taxon>Kribbella</taxon>
    </lineage>
</organism>
<dbReference type="Pfam" id="PF11706">
    <property type="entry name" value="zf-CGNR"/>
    <property type="match status" value="1"/>
</dbReference>
<dbReference type="EMBL" id="SODU01000001">
    <property type="protein sequence ID" value="TDW94953.1"/>
    <property type="molecule type" value="Genomic_DNA"/>
</dbReference>
<dbReference type="Gene3D" id="1.10.3300.10">
    <property type="entry name" value="Jann2411-like domain"/>
    <property type="match status" value="1"/>
</dbReference>
<dbReference type="InterPro" id="IPR021005">
    <property type="entry name" value="Znf_CGNR"/>
</dbReference>
<dbReference type="PANTHER" id="PTHR35525:SF3">
    <property type="entry name" value="BLL6575 PROTEIN"/>
    <property type="match status" value="1"/>
</dbReference>
<dbReference type="Proteomes" id="UP000295060">
    <property type="component" value="Unassembled WGS sequence"/>
</dbReference>
<evidence type="ECO:0000313" key="2">
    <source>
        <dbReference type="EMBL" id="TDW94953.1"/>
    </source>
</evidence>
<protein>
    <submittedName>
        <fullName evidence="2">RNA-binding Zn ribbon-like protein</fullName>
    </submittedName>
</protein>
<reference evidence="2 3" key="1">
    <citation type="submission" date="2019-03" db="EMBL/GenBank/DDBJ databases">
        <title>Genomic Encyclopedia of Type Strains, Phase III (KMG-III): the genomes of soil and plant-associated and newly described type strains.</title>
        <authorList>
            <person name="Whitman W."/>
        </authorList>
    </citation>
    <scope>NUCLEOTIDE SEQUENCE [LARGE SCALE GENOMIC DNA]</scope>
    <source>
        <strain evidence="2 3">VKMAc-2574</strain>
    </source>
</reference>
<sequence>MSLNTARFGLVLAPGGLRLAQELVNTALDELQGTDDQLADPAAANNWLRDALTRWADATGKPVPDLWLSEADLPPLRRLREQLRQATRAQAEHVHPPATAPAELVPVDIRLQLEPDGHVGYRPVERGWEGVAALVSMELLLAHSNGTLPRLKSCAGTRCGVSFYDESRNQARVWHDSKVCGNAPNLRASRTRRKNQQ</sequence>
<evidence type="ECO:0000259" key="1">
    <source>
        <dbReference type="Pfam" id="PF11706"/>
    </source>
</evidence>
<gene>
    <name evidence="2" type="ORF">EV137_2281</name>
</gene>
<comment type="caution">
    <text evidence="2">The sequence shown here is derived from an EMBL/GenBank/DDBJ whole genome shotgun (WGS) entry which is preliminary data.</text>
</comment>
<dbReference type="InterPro" id="IPR010852">
    <property type="entry name" value="ABATE"/>
</dbReference>
<dbReference type="InterPro" id="IPR023286">
    <property type="entry name" value="ABATE_dom_sf"/>
</dbReference>
<dbReference type="RefSeq" id="WP_134128325.1">
    <property type="nucleotide sequence ID" value="NZ_SODU01000001.1"/>
</dbReference>
<evidence type="ECO:0000313" key="3">
    <source>
        <dbReference type="Proteomes" id="UP000295060"/>
    </source>
</evidence>
<dbReference type="PANTHER" id="PTHR35525">
    <property type="entry name" value="BLL6575 PROTEIN"/>
    <property type="match status" value="1"/>
</dbReference>
<proteinExistence type="predicted"/>
<name>A0ABY2FP83_9ACTN</name>
<feature type="domain" description="Zinc finger CGNR" evidence="1">
    <location>
        <begin position="150"/>
        <end position="193"/>
    </location>
</feature>
<dbReference type="Pfam" id="PF07336">
    <property type="entry name" value="ABATE"/>
    <property type="match status" value="1"/>
</dbReference>
<dbReference type="SUPFAM" id="SSF160904">
    <property type="entry name" value="Jann2411-like"/>
    <property type="match status" value="1"/>
</dbReference>
<accession>A0ABY2FP83</accession>